<dbReference type="EMBL" id="JBEDNZ010000006">
    <property type="protein sequence ID" value="KAL0841607.1"/>
    <property type="molecule type" value="Genomic_DNA"/>
</dbReference>
<reference evidence="2 3" key="1">
    <citation type="submission" date="2024-06" db="EMBL/GenBank/DDBJ databases">
        <title>A chromosome-level genome assembly of beet webworm, Loxostege sticticalis.</title>
        <authorList>
            <person name="Zhang Y."/>
        </authorList>
    </citation>
    <scope>NUCLEOTIDE SEQUENCE [LARGE SCALE GENOMIC DNA]</scope>
    <source>
        <strain evidence="2">AQ028</strain>
        <tissue evidence="2">Male pupae</tissue>
    </source>
</reference>
<organism evidence="2 3">
    <name type="scientific">Loxostege sticticalis</name>
    <name type="common">Beet webworm moth</name>
    <dbReference type="NCBI Taxonomy" id="481309"/>
    <lineage>
        <taxon>Eukaryota</taxon>
        <taxon>Metazoa</taxon>
        <taxon>Ecdysozoa</taxon>
        <taxon>Arthropoda</taxon>
        <taxon>Hexapoda</taxon>
        <taxon>Insecta</taxon>
        <taxon>Pterygota</taxon>
        <taxon>Neoptera</taxon>
        <taxon>Endopterygota</taxon>
        <taxon>Lepidoptera</taxon>
        <taxon>Glossata</taxon>
        <taxon>Ditrysia</taxon>
        <taxon>Pyraloidea</taxon>
        <taxon>Crambidae</taxon>
        <taxon>Pyraustinae</taxon>
        <taxon>Loxostege</taxon>
    </lineage>
</organism>
<feature type="compositionally biased region" description="Polar residues" evidence="1">
    <location>
        <begin position="223"/>
        <end position="234"/>
    </location>
</feature>
<feature type="region of interest" description="Disordered" evidence="1">
    <location>
        <begin position="272"/>
        <end position="296"/>
    </location>
</feature>
<feature type="region of interest" description="Disordered" evidence="1">
    <location>
        <begin position="213"/>
        <end position="259"/>
    </location>
</feature>
<dbReference type="AlphaFoldDB" id="A0ABD0TEX1"/>
<protein>
    <submittedName>
        <fullName evidence="2">Uncharacterized protein</fullName>
    </submittedName>
</protein>
<evidence type="ECO:0000313" key="2">
    <source>
        <dbReference type="EMBL" id="KAL0841607.1"/>
    </source>
</evidence>
<name>A0ABD0TEX1_LOXSC</name>
<evidence type="ECO:0000256" key="1">
    <source>
        <dbReference type="SAM" id="MobiDB-lite"/>
    </source>
</evidence>
<proteinExistence type="predicted"/>
<feature type="compositionally biased region" description="Low complexity" evidence="1">
    <location>
        <begin position="276"/>
        <end position="292"/>
    </location>
</feature>
<dbReference type="Proteomes" id="UP001549921">
    <property type="component" value="Unassembled WGS sequence"/>
</dbReference>
<gene>
    <name evidence="2" type="ORF">ABMA28_015266</name>
</gene>
<evidence type="ECO:0000313" key="3">
    <source>
        <dbReference type="Proteomes" id="UP001549921"/>
    </source>
</evidence>
<accession>A0ABD0TEX1</accession>
<comment type="caution">
    <text evidence="2">The sequence shown here is derived from an EMBL/GenBank/DDBJ whole genome shotgun (WGS) entry which is preliminary data.</text>
</comment>
<sequence length="459" mass="50342">MSEQSEWTSKYAIMRDLAEAQGFNVPAELEGVGANEKPPALNIPEDTGEDYFGPHNEGEGDCAGPPDLALIQHMLNLVRDIDISNLEDEPKETEVVQISKPTHMNIGKDITNTRTGTIPKTVQKNVQSQPKKVKKKRENVAVNSILQAMAGDTPISNMEYPNEPLILLKPTDFISETADPEIVESVQKVNGWLDSQMASTSVSRFSGNPLILEPGSMFKRKSSSNVKSPGSDSVKSPKKQPSMLPGDTQEPSSSNSRISSYPLALEPVSMFKRKSGSSVKSPESSKKTSPVKQQVTTKIESYKPSMLANEYYQKYVERSKLKELVNDDIWTSAERKMKEIDAQKKQQAKEAAALKAALLESTTNVSAIDAVATDDGTIDTATTEDASIDTAVARETKIPDTMEFLQIEQSSPSRDSPISGRDLVELPQHRHLLTGECIVCQVVKAHGYDVDTEIYGNVK</sequence>